<gene>
    <name evidence="2" type="ORF">NCTC4824_01521</name>
</gene>
<name>A0A2X4Z544_LEDLE</name>
<evidence type="ECO:0000313" key="2">
    <source>
        <dbReference type="EMBL" id="SQI55774.1"/>
    </source>
</evidence>
<feature type="transmembrane region" description="Helical" evidence="1">
    <location>
        <begin position="40"/>
        <end position="61"/>
    </location>
</feature>
<protein>
    <submittedName>
        <fullName evidence="2">Protein of uncharacterized function (DUF2512)</fullName>
    </submittedName>
</protein>
<dbReference type="Pfam" id="PF10710">
    <property type="entry name" value="DUF2512"/>
    <property type="match status" value="1"/>
</dbReference>
<sequence>MGEVNVKRGGVMTSLLLKIFTCPIAVIVAMYLFTGVDYVSLWQPIVVGLVLAVVGVAMEYFILKRGTLWGSVIADFAASVLIVYLLSNLLWNSSVTFLGAVLIGLLLGVVEYFIHRYLITTGKTQKSPV</sequence>
<dbReference type="KEGG" id="blen:NCTC4824_01521"/>
<keyword evidence="3" id="KW-1185">Reference proteome</keyword>
<dbReference type="Proteomes" id="UP000249134">
    <property type="component" value="Chromosome 1"/>
</dbReference>
<feature type="transmembrane region" description="Helical" evidence="1">
    <location>
        <begin position="68"/>
        <end position="87"/>
    </location>
</feature>
<keyword evidence="1" id="KW-1133">Transmembrane helix</keyword>
<feature type="transmembrane region" description="Helical" evidence="1">
    <location>
        <begin position="15"/>
        <end position="34"/>
    </location>
</feature>
<accession>A0A2X4Z544</accession>
<feature type="transmembrane region" description="Helical" evidence="1">
    <location>
        <begin position="93"/>
        <end position="114"/>
    </location>
</feature>
<dbReference type="EMBL" id="LS483476">
    <property type="protein sequence ID" value="SQI55774.1"/>
    <property type="molecule type" value="Genomic_DNA"/>
</dbReference>
<reference evidence="2 3" key="1">
    <citation type="submission" date="2018-06" db="EMBL/GenBank/DDBJ databases">
        <authorList>
            <consortium name="Pathogen Informatics"/>
            <person name="Doyle S."/>
        </authorList>
    </citation>
    <scope>NUCLEOTIDE SEQUENCE [LARGE SCALE GENOMIC DNA]</scope>
    <source>
        <strain evidence="2 3">NCTC4824</strain>
    </source>
</reference>
<evidence type="ECO:0000313" key="3">
    <source>
        <dbReference type="Proteomes" id="UP000249134"/>
    </source>
</evidence>
<evidence type="ECO:0000256" key="1">
    <source>
        <dbReference type="SAM" id="Phobius"/>
    </source>
</evidence>
<dbReference type="AlphaFoldDB" id="A0A2X4Z544"/>
<keyword evidence="1" id="KW-0472">Membrane</keyword>
<proteinExistence type="predicted"/>
<keyword evidence="1" id="KW-0812">Transmembrane</keyword>
<organism evidence="2 3">
    <name type="scientific">Lederbergia lenta</name>
    <name type="common">Bacillus lentus</name>
    <dbReference type="NCBI Taxonomy" id="1467"/>
    <lineage>
        <taxon>Bacteria</taxon>
        <taxon>Bacillati</taxon>
        <taxon>Bacillota</taxon>
        <taxon>Bacilli</taxon>
        <taxon>Bacillales</taxon>
        <taxon>Bacillaceae</taxon>
        <taxon>Lederbergia</taxon>
    </lineage>
</organism>
<dbReference type="InterPro" id="IPR019649">
    <property type="entry name" value="DUF2512"/>
</dbReference>